<comment type="caution">
    <text evidence="2">The sequence shown here is derived from an EMBL/GenBank/DDBJ whole genome shotgun (WGS) entry which is preliminary data.</text>
</comment>
<dbReference type="EMBL" id="SACY01000004">
    <property type="protein sequence ID" value="RVU24253.1"/>
    <property type="molecule type" value="Genomic_DNA"/>
</dbReference>
<dbReference type="InterPro" id="IPR036165">
    <property type="entry name" value="YefM-like_sf"/>
</dbReference>
<accession>A0A437PPQ4</accession>
<comment type="similarity">
    <text evidence="1">Belongs to the phD/YefM antitoxin family.</text>
</comment>
<dbReference type="OrthoDB" id="3035307at2"/>
<gene>
    <name evidence="2" type="ORF">EOJ36_10055</name>
</gene>
<protein>
    <submittedName>
        <fullName evidence="2">Prevent-host-death protein</fullName>
    </submittedName>
</protein>
<dbReference type="SUPFAM" id="SSF143120">
    <property type="entry name" value="YefM-like"/>
    <property type="match status" value="1"/>
</dbReference>
<sequence>MNILEVTSREFRENQKAYFEIVDQGDRVIIKRGKKHSYLLMPIEPKEYKISEGMELKINDAIKEAAEGKTINVKTKERLDELLKSL</sequence>
<proteinExistence type="inferred from homology"/>
<evidence type="ECO:0000256" key="1">
    <source>
        <dbReference type="ARBA" id="ARBA00009981"/>
    </source>
</evidence>
<dbReference type="RefSeq" id="WP_127804948.1">
    <property type="nucleotide sequence ID" value="NZ_SACY01000004.1"/>
</dbReference>
<dbReference type="Proteomes" id="UP000282832">
    <property type="component" value="Unassembled WGS sequence"/>
</dbReference>
<dbReference type="AlphaFoldDB" id="A0A437PPQ4"/>
<name>A0A437PPQ4_9BACT</name>
<evidence type="ECO:0000313" key="3">
    <source>
        <dbReference type="Proteomes" id="UP000282832"/>
    </source>
</evidence>
<organism evidence="2 3">
    <name type="scientific">Sandaracinomonas limnophila</name>
    <dbReference type="NCBI Taxonomy" id="1862386"/>
    <lineage>
        <taxon>Bacteria</taxon>
        <taxon>Pseudomonadati</taxon>
        <taxon>Bacteroidota</taxon>
        <taxon>Cytophagia</taxon>
        <taxon>Cytophagales</taxon>
        <taxon>Flectobacillaceae</taxon>
        <taxon>Sandaracinomonas</taxon>
    </lineage>
</organism>
<keyword evidence="3" id="KW-1185">Reference proteome</keyword>
<reference evidence="2 3" key="1">
    <citation type="submission" date="2019-01" db="EMBL/GenBank/DDBJ databases">
        <authorList>
            <person name="Chen W.-M."/>
        </authorList>
    </citation>
    <scope>NUCLEOTIDE SEQUENCE [LARGE SCALE GENOMIC DNA]</scope>
    <source>
        <strain evidence="2 3">FSY-15</strain>
    </source>
</reference>
<evidence type="ECO:0000313" key="2">
    <source>
        <dbReference type="EMBL" id="RVU24253.1"/>
    </source>
</evidence>